<keyword evidence="1" id="KW-0805">Transcription regulation</keyword>
<dbReference type="Gene3D" id="1.10.10.60">
    <property type="entry name" value="Homeodomain-like"/>
    <property type="match status" value="1"/>
</dbReference>
<organism evidence="7 8">
    <name type="scientific">Micromonospora pisi</name>
    <dbReference type="NCBI Taxonomy" id="589240"/>
    <lineage>
        <taxon>Bacteria</taxon>
        <taxon>Bacillati</taxon>
        <taxon>Actinomycetota</taxon>
        <taxon>Actinomycetes</taxon>
        <taxon>Micromonosporales</taxon>
        <taxon>Micromonosporaceae</taxon>
        <taxon>Micromonospora</taxon>
    </lineage>
</organism>
<dbReference type="EMBL" id="RBKT01000001">
    <property type="protein sequence ID" value="RKR87923.1"/>
    <property type="molecule type" value="Genomic_DNA"/>
</dbReference>
<evidence type="ECO:0000256" key="5">
    <source>
        <dbReference type="SAM" id="MobiDB-lite"/>
    </source>
</evidence>
<dbReference type="Gene3D" id="1.10.357.10">
    <property type="entry name" value="Tetracycline Repressor, domain 2"/>
    <property type="match status" value="1"/>
</dbReference>
<keyword evidence="8" id="KW-1185">Reference proteome</keyword>
<evidence type="ECO:0000313" key="8">
    <source>
        <dbReference type="Proteomes" id="UP000277671"/>
    </source>
</evidence>
<dbReference type="Pfam" id="PF00440">
    <property type="entry name" value="TetR_N"/>
    <property type="match status" value="1"/>
</dbReference>
<evidence type="ECO:0000256" key="2">
    <source>
        <dbReference type="ARBA" id="ARBA00023125"/>
    </source>
</evidence>
<name>A0A495JGC0_9ACTN</name>
<dbReference type="InterPro" id="IPR011075">
    <property type="entry name" value="TetR_C"/>
</dbReference>
<evidence type="ECO:0000313" key="7">
    <source>
        <dbReference type="EMBL" id="RKR87923.1"/>
    </source>
</evidence>
<reference evidence="7 8" key="1">
    <citation type="submission" date="2018-10" db="EMBL/GenBank/DDBJ databases">
        <title>Sequencing the genomes of 1000 actinobacteria strains.</title>
        <authorList>
            <person name="Klenk H.-P."/>
        </authorList>
    </citation>
    <scope>NUCLEOTIDE SEQUENCE [LARGE SCALE GENOMIC DNA]</scope>
    <source>
        <strain evidence="7 8">DSM 45175</strain>
    </source>
</reference>
<gene>
    <name evidence="7" type="ORF">BDK92_2226</name>
</gene>
<dbReference type="PROSITE" id="PS50977">
    <property type="entry name" value="HTH_TETR_2"/>
    <property type="match status" value="1"/>
</dbReference>
<feature type="domain" description="HTH tetR-type" evidence="6">
    <location>
        <begin position="18"/>
        <end position="78"/>
    </location>
</feature>
<feature type="region of interest" description="Disordered" evidence="5">
    <location>
        <begin position="204"/>
        <end position="227"/>
    </location>
</feature>
<dbReference type="Proteomes" id="UP000277671">
    <property type="component" value="Unassembled WGS sequence"/>
</dbReference>
<proteinExistence type="predicted"/>
<keyword evidence="2 4" id="KW-0238">DNA-binding</keyword>
<feature type="DNA-binding region" description="H-T-H motif" evidence="4">
    <location>
        <begin position="41"/>
        <end position="60"/>
    </location>
</feature>
<comment type="caution">
    <text evidence="7">The sequence shown here is derived from an EMBL/GenBank/DDBJ whole genome shotgun (WGS) entry which is preliminary data.</text>
</comment>
<accession>A0A495JGC0</accession>
<keyword evidence="3" id="KW-0804">Transcription</keyword>
<evidence type="ECO:0000256" key="1">
    <source>
        <dbReference type="ARBA" id="ARBA00023015"/>
    </source>
</evidence>
<evidence type="ECO:0000256" key="3">
    <source>
        <dbReference type="ARBA" id="ARBA00023163"/>
    </source>
</evidence>
<protein>
    <submittedName>
        <fullName evidence="7">TetR family transcriptional regulator</fullName>
    </submittedName>
</protein>
<evidence type="ECO:0000259" key="6">
    <source>
        <dbReference type="PROSITE" id="PS50977"/>
    </source>
</evidence>
<dbReference type="InterPro" id="IPR009057">
    <property type="entry name" value="Homeodomain-like_sf"/>
</dbReference>
<dbReference type="InterPro" id="IPR001647">
    <property type="entry name" value="HTH_TetR"/>
</dbReference>
<dbReference type="PANTHER" id="PTHR47506">
    <property type="entry name" value="TRANSCRIPTIONAL REGULATORY PROTEIN"/>
    <property type="match status" value="1"/>
</dbReference>
<dbReference type="InterPro" id="IPR036271">
    <property type="entry name" value="Tet_transcr_reg_TetR-rel_C_sf"/>
</dbReference>
<evidence type="ECO:0000256" key="4">
    <source>
        <dbReference type="PROSITE-ProRule" id="PRU00335"/>
    </source>
</evidence>
<dbReference type="PANTHER" id="PTHR47506:SF6">
    <property type="entry name" value="HTH-TYPE TRANSCRIPTIONAL REPRESSOR NEMR"/>
    <property type="match status" value="1"/>
</dbReference>
<sequence>MLAIVIAVSPRRSSAEAGQTRAAILARGVEVASVEGLEGLTIGRLATDLGLSKSGLLGHFGSKEALQLAVVDTAAEIFFRETSGDTEGVTPGLPRLRAMCAAWVSHVEREVFPGGCFFTAAASEFDDRDGPVRDAVAGLVGLWERDLRLHVRLAVADGDLPAGTDPDQVVFELVGQMLALNHGLRLHRDREALARTRRAMERLLGGYGPAPAPRTDVPQPRPAGIAG</sequence>
<dbReference type="SUPFAM" id="SSF46689">
    <property type="entry name" value="Homeodomain-like"/>
    <property type="match status" value="1"/>
</dbReference>
<dbReference type="AlphaFoldDB" id="A0A495JGC0"/>
<dbReference type="GO" id="GO:0003677">
    <property type="term" value="F:DNA binding"/>
    <property type="evidence" value="ECO:0007669"/>
    <property type="project" value="UniProtKB-UniRule"/>
</dbReference>
<dbReference type="SUPFAM" id="SSF48498">
    <property type="entry name" value="Tetracyclin repressor-like, C-terminal domain"/>
    <property type="match status" value="1"/>
</dbReference>
<dbReference type="Pfam" id="PF16925">
    <property type="entry name" value="TetR_C_13"/>
    <property type="match status" value="1"/>
</dbReference>